<dbReference type="InterPro" id="IPR002347">
    <property type="entry name" value="SDR_fam"/>
</dbReference>
<evidence type="ECO:0000313" key="4">
    <source>
        <dbReference type="Proteomes" id="UP001500851"/>
    </source>
</evidence>
<sequence length="244" mass="25821">MPSLNVLIVGASRGLGLALASAMLEDGHRVFGVSRGANPPEELAADARSGSLSWIGADFSDPRGAAASIAEALPPTLDVIFYNLGIWEETAFSEKYDFLESGAEEVEALVTANVTGPLLLLHRLLPSLLASSHPRVILTGSTSGVPRSGRPEVAFGASKFALTGIADALREGYRQHRLSVSVLQLGFLNTEDPLSVPAEEAAARGAGTLIPVHDVVEVVRTMMRLSPASFVRELVLPAILDERF</sequence>
<dbReference type="SUPFAM" id="SSF51735">
    <property type="entry name" value="NAD(P)-binding Rossmann-fold domains"/>
    <property type="match status" value="1"/>
</dbReference>
<proteinExistence type="inferred from homology"/>
<evidence type="ECO:0000256" key="1">
    <source>
        <dbReference type="ARBA" id="ARBA00006484"/>
    </source>
</evidence>
<keyword evidence="2" id="KW-0560">Oxidoreductase</keyword>
<evidence type="ECO:0000256" key="2">
    <source>
        <dbReference type="ARBA" id="ARBA00023002"/>
    </source>
</evidence>
<dbReference type="PANTHER" id="PTHR44196">
    <property type="entry name" value="DEHYDROGENASE/REDUCTASE SDR FAMILY MEMBER 7B"/>
    <property type="match status" value="1"/>
</dbReference>
<dbReference type="Proteomes" id="UP001500851">
    <property type="component" value="Unassembled WGS sequence"/>
</dbReference>
<comment type="caution">
    <text evidence="3">The sequence shown here is derived from an EMBL/GenBank/DDBJ whole genome shotgun (WGS) entry which is preliminary data.</text>
</comment>
<protein>
    <submittedName>
        <fullName evidence="3">SDR family oxidoreductase</fullName>
    </submittedName>
</protein>
<dbReference type="EMBL" id="BAAAOB010000001">
    <property type="protein sequence ID" value="GAA1788930.1"/>
    <property type="molecule type" value="Genomic_DNA"/>
</dbReference>
<accession>A0ABN2LHM3</accession>
<dbReference type="Gene3D" id="3.40.50.720">
    <property type="entry name" value="NAD(P)-binding Rossmann-like Domain"/>
    <property type="match status" value="1"/>
</dbReference>
<organism evidence="3 4">
    <name type="scientific">Leucobacter iarius</name>
    <dbReference type="NCBI Taxonomy" id="333963"/>
    <lineage>
        <taxon>Bacteria</taxon>
        <taxon>Bacillati</taxon>
        <taxon>Actinomycetota</taxon>
        <taxon>Actinomycetes</taxon>
        <taxon>Micrococcales</taxon>
        <taxon>Microbacteriaceae</taxon>
        <taxon>Leucobacter</taxon>
    </lineage>
</organism>
<dbReference type="Pfam" id="PF00106">
    <property type="entry name" value="adh_short"/>
    <property type="match status" value="1"/>
</dbReference>
<reference evidence="3 4" key="1">
    <citation type="journal article" date="2019" name="Int. J. Syst. Evol. Microbiol.">
        <title>The Global Catalogue of Microorganisms (GCM) 10K type strain sequencing project: providing services to taxonomists for standard genome sequencing and annotation.</title>
        <authorList>
            <consortium name="The Broad Institute Genomics Platform"/>
            <consortium name="The Broad Institute Genome Sequencing Center for Infectious Disease"/>
            <person name="Wu L."/>
            <person name="Ma J."/>
        </authorList>
    </citation>
    <scope>NUCLEOTIDE SEQUENCE [LARGE SCALE GENOMIC DNA]</scope>
    <source>
        <strain evidence="3 4">JCM 14736</strain>
    </source>
</reference>
<keyword evidence="4" id="KW-1185">Reference proteome</keyword>
<gene>
    <name evidence="3" type="ORF">GCM10009768_17470</name>
</gene>
<name>A0ABN2LHM3_9MICO</name>
<dbReference type="InterPro" id="IPR036291">
    <property type="entry name" value="NAD(P)-bd_dom_sf"/>
</dbReference>
<comment type="similarity">
    <text evidence="1">Belongs to the short-chain dehydrogenases/reductases (SDR) family.</text>
</comment>
<dbReference type="CDD" id="cd05233">
    <property type="entry name" value="SDR_c"/>
    <property type="match status" value="1"/>
</dbReference>
<evidence type="ECO:0000313" key="3">
    <source>
        <dbReference type="EMBL" id="GAA1788930.1"/>
    </source>
</evidence>
<dbReference type="PRINTS" id="PR00081">
    <property type="entry name" value="GDHRDH"/>
</dbReference>
<dbReference type="PANTHER" id="PTHR44196:SF1">
    <property type="entry name" value="DEHYDROGENASE_REDUCTASE SDR FAMILY MEMBER 7B"/>
    <property type="match status" value="1"/>
</dbReference>